<dbReference type="Gene3D" id="2.60.40.3960">
    <property type="entry name" value="Velvet domain"/>
    <property type="match status" value="1"/>
</dbReference>
<dbReference type="PANTHER" id="PTHR33572:SF3">
    <property type="entry name" value="VELVET COMPLEX SUBUNIT B"/>
    <property type="match status" value="1"/>
</dbReference>
<evidence type="ECO:0000256" key="2">
    <source>
        <dbReference type="ARBA" id="ARBA00023015"/>
    </source>
</evidence>
<dbReference type="Proteomes" id="UP000054007">
    <property type="component" value="Unassembled WGS sequence"/>
</dbReference>
<dbReference type="InterPro" id="IPR037525">
    <property type="entry name" value="Velvet_dom"/>
</dbReference>
<evidence type="ECO:0000256" key="1">
    <source>
        <dbReference type="ARBA" id="ARBA00004123"/>
    </source>
</evidence>
<reference evidence="6 7" key="1">
    <citation type="journal article" date="2015" name="Fungal Genet. Biol.">
        <title>Evolution of novel wood decay mechanisms in Agaricales revealed by the genome sequences of Fistulina hepatica and Cylindrobasidium torrendii.</title>
        <authorList>
            <person name="Floudas D."/>
            <person name="Held B.W."/>
            <person name="Riley R."/>
            <person name="Nagy L.G."/>
            <person name="Koehler G."/>
            <person name="Ransdell A.S."/>
            <person name="Younus H."/>
            <person name="Chow J."/>
            <person name="Chiniquy J."/>
            <person name="Lipzen A."/>
            <person name="Tritt A."/>
            <person name="Sun H."/>
            <person name="Haridas S."/>
            <person name="LaButti K."/>
            <person name="Ohm R.A."/>
            <person name="Kues U."/>
            <person name="Blanchette R.A."/>
            <person name="Grigoriev I.V."/>
            <person name="Minto R.E."/>
            <person name="Hibbett D.S."/>
        </authorList>
    </citation>
    <scope>NUCLEOTIDE SEQUENCE [LARGE SCALE GENOMIC DNA]</scope>
    <source>
        <strain evidence="6 7">FP15055 ss-10</strain>
    </source>
</reference>
<accession>A0A0D7BV10</accession>
<organism evidence="6 7">
    <name type="scientific">Cylindrobasidium torrendii FP15055 ss-10</name>
    <dbReference type="NCBI Taxonomy" id="1314674"/>
    <lineage>
        <taxon>Eukaryota</taxon>
        <taxon>Fungi</taxon>
        <taxon>Dikarya</taxon>
        <taxon>Basidiomycota</taxon>
        <taxon>Agaricomycotina</taxon>
        <taxon>Agaricomycetes</taxon>
        <taxon>Agaricomycetidae</taxon>
        <taxon>Agaricales</taxon>
        <taxon>Marasmiineae</taxon>
        <taxon>Physalacriaceae</taxon>
        <taxon>Cylindrobasidium</taxon>
    </lineage>
</organism>
<dbReference type="Pfam" id="PF11754">
    <property type="entry name" value="Velvet"/>
    <property type="match status" value="2"/>
</dbReference>
<dbReference type="InterPro" id="IPR021740">
    <property type="entry name" value="Velvet"/>
</dbReference>
<evidence type="ECO:0000256" key="4">
    <source>
        <dbReference type="ARBA" id="ARBA00023242"/>
    </source>
</evidence>
<dbReference type="PROSITE" id="PS51821">
    <property type="entry name" value="VELVET"/>
    <property type="match status" value="1"/>
</dbReference>
<keyword evidence="7" id="KW-1185">Reference proteome</keyword>
<evidence type="ECO:0000313" key="7">
    <source>
        <dbReference type="Proteomes" id="UP000054007"/>
    </source>
</evidence>
<dbReference type="InterPro" id="IPR038491">
    <property type="entry name" value="Velvet_dom_sf"/>
</dbReference>
<protein>
    <recommendedName>
        <fullName evidence="5">Velvet domain-containing protein</fullName>
    </recommendedName>
</protein>
<gene>
    <name evidence="6" type="ORF">CYLTODRAFT_484657</name>
</gene>
<dbReference type="GO" id="GO:0005634">
    <property type="term" value="C:nucleus"/>
    <property type="evidence" value="ECO:0007669"/>
    <property type="project" value="UniProtKB-SubCell"/>
</dbReference>
<dbReference type="EMBL" id="KN880431">
    <property type="protein sequence ID" value="KIY74338.1"/>
    <property type="molecule type" value="Genomic_DNA"/>
</dbReference>
<proteinExistence type="predicted"/>
<dbReference type="AlphaFoldDB" id="A0A0D7BV10"/>
<dbReference type="PANTHER" id="PTHR33572">
    <property type="entry name" value="SPORE DEVELOPMENT REGULATOR VOSA"/>
    <property type="match status" value="1"/>
</dbReference>
<feature type="domain" description="Velvet" evidence="5">
    <location>
        <begin position="18"/>
        <end position="220"/>
    </location>
</feature>
<comment type="subcellular location">
    <subcellularLocation>
        <location evidence="1">Nucleus</location>
    </subcellularLocation>
</comment>
<sequence length="232" mass="25419">MSFNKSIALAYHYGPFKGMTVHTELEVMQSPAGGRKLPSHGSKVDARPIEPPPVIRVRYFEVKADGREAEIRDYARFGLDDGGAIVHAVLYRLNEPINPHPDGLQPIFIDSATRMAAYTSDECTTLTHGGLFQSALELEWRGETILVCPFGSLSVREEGNFVLCFRAFQLPTDGATGSPINSEAWSDSFEIFSSKSAKALSPSSELTNAIAGLTPQIHQRNGTRAMKRADFS</sequence>
<evidence type="ECO:0000313" key="6">
    <source>
        <dbReference type="EMBL" id="KIY74338.1"/>
    </source>
</evidence>
<keyword evidence="2" id="KW-0805">Transcription regulation</keyword>
<keyword evidence="3" id="KW-0804">Transcription</keyword>
<dbReference type="STRING" id="1314674.A0A0D7BV10"/>
<keyword evidence="4" id="KW-0539">Nucleus</keyword>
<evidence type="ECO:0000256" key="3">
    <source>
        <dbReference type="ARBA" id="ARBA00023163"/>
    </source>
</evidence>
<evidence type="ECO:0000259" key="5">
    <source>
        <dbReference type="PROSITE" id="PS51821"/>
    </source>
</evidence>
<name>A0A0D7BV10_9AGAR</name>